<name>A0A1L9PLJ9_ASPVE</name>
<evidence type="ECO:0000259" key="2">
    <source>
        <dbReference type="Pfam" id="PF10680"/>
    </source>
</evidence>
<dbReference type="AlphaFoldDB" id="A0A1L9PLJ9"/>
<feature type="region of interest" description="Disordered" evidence="1">
    <location>
        <begin position="352"/>
        <end position="460"/>
    </location>
</feature>
<dbReference type="OrthoDB" id="5412288at2759"/>
<feature type="compositionally biased region" description="Low complexity" evidence="1">
    <location>
        <begin position="444"/>
        <end position="460"/>
    </location>
</feature>
<feature type="compositionally biased region" description="Basic and acidic residues" evidence="1">
    <location>
        <begin position="389"/>
        <end position="402"/>
    </location>
</feature>
<feature type="region of interest" description="Disordered" evidence="1">
    <location>
        <begin position="265"/>
        <end position="325"/>
    </location>
</feature>
<dbReference type="RefSeq" id="XP_040668162.1">
    <property type="nucleotide sequence ID" value="XM_040814746.1"/>
</dbReference>
<feature type="compositionally biased region" description="Basic and acidic residues" evidence="1">
    <location>
        <begin position="95"/>
        <end position="111"/>
    </location>
</feature>
<proteinExistence type="predicted"/>
<feature type="compositionally biased region" description="Low complexity" evidence="1">
    <location>
        <begin position="374"/>
        <end position="386"/>
    </location>
</feature>
<dbReference type="GeneID" id="63730257"/>
<organism evidence="3 4">
    <name type="scientific">Aspergillus versicolor CBS 583.65</name>
    <dbReference type="NCBI Taxonomy" id="1036611"/>
    <lineage>
        <taxon>Eukaryota</taxon>
        <taxon>Fungi</taxon>
        <taxon>Dikarya</taxon>
        <taxon>Ascomycota</taxon>
        <taxon>Pezizomycotina</taxon>
        <taxon>Eurotiomycetes</taxon>
        <taxon>Eurotiomycetidae</taxon>
        <taxon>Eurotiales</taxon>
        <taxon>Aspergillaceae</taxon>
        <taxon>Aspergillus</taxon>
        <taxon>Aspergillus subgen. Nidulantes</taxon>
    </lineage>
</organism>
<evidence type="ECO:0000313" key="3">
    <source>
        <dbReference type="EMBL" id="OJJ02400.1"/>
    </source>
</evidence>
<dbReference type="VEuPathDB" id="FungiDB:ASPVEDRAFT_53094"/>
<feature type="compositionally biased region" description="Basic and acidic residues" evidence="1">
    <location>
        <begin position="285"/>
        <end position="295"/>
    </location>
</feature>
<sequence>MSSYSDAQPQHSSVPPSAQPYQSLFGGSSQGTVDQSRYPYSREDETLNQLDGYATATGGPSAEYDASDDDLDYIQTSERETSNSPRGYYSVAKTLPDRHGKSTPRTRESKTSKSPPPYRPNRFHGPAHLWLSLTRDDREIVESLDGVRARDLAAHLYNAHMLQSQGVANLESGNVDQMDESESNHNESDNAKIPNMLEEWSAWPMSSDEVPRAGERLRRLEDDRWTFRMKSDPRPSAELEECIIALLLRTAKERFNSREWDSLAVPDRKGGAQSDTDGGVSGIEGDLKASERSEGDGFSTTEWESEQETARSHLRPVVQLDDDESRRKLRPLARNVITHFETLLMGLHRFHGASYSDDGRSTRSRSRGRKRARSSSLASDMSSVYSRDTPTEDSHTDADSIHGRASSSRKRSIQALERSYSRGRKRIRRTSQSSQQSNAHTKSNSRPGSRSNSRISNGRSGLTDWKDVAGIASMIELPPAVLRRAVRRFSALVGENMEFPMIPENPGPQFMESVLEWTSTQGGLALVGLLSSLLARHHLPETVAQTASRTWCAPSRNVIAIRKGFLDDGI</sequence>
<feature type="region of interest" description="Disordered" evidence="1">
    <location>
        <begin position="1"/>
        <end position="123"/>
    </location>
</feature>
<reference evidence="4" key="1">
    <citation type="journal article" date="2017" name="Genome Biol.">
        <title>Comparative genomics reveals high biological diversity and specific adaptations in the industrially and medically important fungal genus Aspergillus.</title>
        <authorList>
            <person name="de Vries R.P."/>
            <person name="Riley R."/>
            <person name="Wiebenga A."/>
            <person name="Aguilar-Osorio G."/>
            <person name="Amillis S."/>
            <person name="Uchima C.A."/>
            <person name="Anderluh G."/>
            <person name="Asadollahi M."/>
            <person name="Askin M."/>
            <person name="Barry K."/>
            <person name="Battaglia E."/>
            <person name="Bayram O."/>
            <person name="Benocci T."/>
            <person name="Braus-Stromeyer S.A."/>
            <person name="Caldana C."/>
            <person name="Canovas D."/>
            <person name="Cerqueira G.C."/>
            <person name="Chen F."/>
            <person name="Chen W."/>
            <person name="Choi C."/>
            <person name="Clum A."/>
            <person name="Dos Santos R.A."/>
            <person name="Damasio A.R."/>
            <person name="Diallinas G."/>
            <person name="Emri T."/>
            <person name="Fekete E."/>
            <person name="Flipphi M."/>
            <person name="Freyberg S."/>
            <person name="Gallo A."/>
            <person name="Gournas C."/>
            <person name="Habgood R."/>
            <person name="Hainaut M."/>
            <person name="Harispe M.L."/>
            <person name="Henrissat B."/>
            <person name="Hilden K.S."/>
            <person name="Hope R."/>
            <person name="Hossain A."/>
            <person name="Karabika E."/>
            <person name="Karaffa L."/>
            <person name="Karanyi Z."/>
            <person name="Krasevec N."/>
            <person name="Kuo A."/>
            <person name="Kusch H."/>
            <person name="LaButti K."/>
            <person name="Lagendijk E.L."/>
            <person name="Lapidus A."/>
            <person name="Levasseur A."/>
            <person name="Lindquist E."/>
            <person name="Lipzen A."/>
            <person name="Logrieco A.F."/>
            <person name="MacCabe A."/>
            <person name="Maekelae M.R."/>
            <person name="Malavazi I."/>
            <person name="Melin P."/>
            <person name="Meyer V."/>
            <person name="Mielnichuk N."/>
            <person name="Miskei M."/>
            <person name="Molnar A.P."/>
            <person name="Mule G."/>
            <person name="Ngan C.Y."/>
            <person name="Orejas M."/>
            <person name="Orosz E."/>
            <person name="Ouedraogo J.P."/>
            <person name="Overkamp K.M."/>
            <person name="Park H.-S."/>
            <person name="Perrone G."/>
            <person name="Piumi F."/>
            <person name="Punt P.J."/>
            <person name="Ram A.F."/>
            <person name="Ramon A."/>
            <person name="Rauscher S."/>
            <person name="Record E."/>
            <person name="Riano-Pachon D.M."/>
            <person name="Robert V."/>
            <person name="Roehrig J."/>
            <person name="Ruller R."/>
            <person name="Salamov A."/>
            <person name="Salih N.S."/>
            <person name="Samson R.A."/>
            <person name="Sandor E."/>
            <person name="Sanguinetti M."/>
            <person name="Schuetze T."/>
            <person name="Sepcic K."/>
            <person name="Shelest E."/>
            <person name="Sherlock G."/>
            <person name="Sophianopoulou V."/>
            <person name="Squina F.M."/>
            <person name="Sun H."/>
            <person name="Susca A."/>
            <person name="Todd R.B."/>
            <person name="Tsang A."/>
            <person name="Unkles S.E."/>
            <person name="van de Wiele N."/>
            <person name="van Rossen-Uffink D."/>
            <person name="Oliveira J.V."/>
            <person name="Vesth T.C."/>
            <person name="Visser J."/>
            <person name="Yu J.-H."/>
            <person name="Zhou M."/>
            <person name="Andersen M.R."/>
            <person name="Archer D.B."/>
            <person name="Baker S.E."/>
            <person name="Benoit I."/>
            <person name="Brakhage A.A."/>
            <person name="Braus G.H."/>
            <person name="Fischer R."/>
            <person name="Frisvad J.C."/>
            <person name="Goldman G.H."/>
            <person name="Houbraken J."/>
            <person name="Oakley B."/>
            <person name="Pocsi I."/>
            <person name="Scazzocchio C."/>
            <person name="Seiboth B."/>
            <person name="vanKuyk P.A."/>
            <person name="Wortman J."/>
            <person name="Dyer P.S."/>
            <person name="Grigoriev I.V."/>
        </authorList>
    </citation>
    <scope>NUCLEOTIDE SEQUENCE [LARGE SCALE GENOMIC DNA]</scope>
    <source>
        <strain evidence="4">CBS 583.65</strain>
    </source>
</reference>
<evidence type="ECO:0000313" key="4">
    <source>
        <dbReference type="Proteomes" id="UP000184073"/>
    </source>
</evidence>
<feature type="domain" description="Rrn9" evidence="2">
    <location>
        <begin position="144"/>
        <end position="217"/>
    </location>
</feature>
<protein>
    <recommendedName>
        <fullName evidence="2">Rrn9 domain-containing protein</fullName>
    </recommendedName>
</protein>
<feature type="compositionally biased region" description="Basic residues" evidence="1">
    <location>
        <begin position="362"/>
        <end position="373"/>
    </location>
</feature>
<accession>A0A1L9PLJ9</accession>
<evidence type="ECO:0000256" key="1">
    <source>
        <dbReference type="SAM" id="MobiDB-lite"/>
    </source>
</evidence>
<dbReference type="Proteomes" id="UP000184073">
    <property type="component" value="Unassembled WGS sequence"/>
</dbReference>
<gene>
    <name evidence="3" type="ORF">ASPVEDRAFT_53094</name>
</gene>
<dbReference type="Pfam" id="PF10680">
    <property type="entry name" value="RRN9"/>
    <property type="match status" value="1"/>
</dbReference>
<keyword evidence="4" id="KW-1185">Reference proteome</keyword>
<feature type="compositionally biased region" description="Polar residues" evidence="1">
    <location>
        <begin position="1"/>
        <end position="35"/>
    </location>
</feature>
<dbReference type="EMBL" id="KV878129">
    <property type="protein sequence ID" value="OJJ02400.1"/>
    <property type="molecule type" value="Genomic_DNA"/>
</dbReference>
<dbReference type="STRING" id="1036611.A0A1L9PLJ9"/>
<dbReference type="InterPro" id="IPR019622">
    <property type="entry name" value="Rrn9_dom"/>
</dbReference>